<dbReference type="OrthoDB" id="8550773at2"/>
<name>A0A1I7IM69_9PROT</name>
<organism evidence="1 2">
    <name type="scientific">Nitrosomonas eutropha</name>
    <dbReference type="NCBI Taxonomy" id="916"/>
    <lineage>
        <taxon>Bacteria</taxon>
        <taxon>Pseudomonadati</taxon>
        <taxon>Pseudomonadota</taxon>
        <taxon>Betaproteobacteria</taxon>
        <taxon>Nitrosomonadales</taxon>
        <taxon>Nitrosomonadaceae</taxon>
        <taxon>Nitrosomonas</taxon>
    </lineage>
</organism>
<dbReference type="AlphaFoldDB" id="A0A1I7IM69"/>
<evidence type="ECO:0000313" key="2">
    <source>
        <dbReference type="Proteomes" id="UP000183926"/>
    </source>
</evidence>
<gene>
    <name evidence="1" type="ORF">SAMN05216339_10971</name>
</gene>
<accession>A0A1I7IM69</accession>
<dbReference type="RefSeq" id="WP_074929080.1">
    <property type="nucleotide sequence ID" value="NZ_FPBL01000009.1"/>
</dbReference>
<evidence type="ECO:0000313" key="1">
    <source>
        <dbReference type="EMBL" id="SFU74041.1"/>
    </source>
</evidence>
<reference evidence="1 2" key="1">
    <citation type="submission" date="2016-10" db="EMBL/GenBank/DDBJ databases">
        <authorList>
            <person name="de Groot N.N."/>
        </authorList>
    </citation>
    <scope>NUCLEOTIDE SEQUENCE [LARGE SCALE GENOMIC DNA]</scope>
    <source>
        <strain evidence="1 2">Nm24</strain>
    </source>
</reference>
<sequence length="107" mass="11762">MTQTAKADKIYLGNQRGGTTAHVVEARRRMAAKSFVCLDVLAEAAGRGDIEACKLLLERVIPPVKVQTVTHLVTKDITPEVIRMVGSLVKVMEAIQHRLAKLEARTK</sequence>
<dbReference type="Proteomes" id="UP000183926">
    <property type="component" value="Unassembled WGS sequence"/>
</dbReference>
<dbReference type="EMBL" id="FPBL01000009">
    <property type="protein sequence ID" value="SFU74041.1"/>
    <property type="molecule type" value="Genomic_DNA"/>
</dbReference>
<protein>
    <submittedName>
        <fullName evidence="1">Uncharacterized protein</fullName>
    </submittedName>
</protein>
<proteinExistence type="predicted"/>